<feature type="binding site" evidence="7">
    <location>
        <position position="224"/>
    </location>
    <ligand>
        <name>a divalent metal cation</name>
        <dbReference type="ChEBI" id="CHEBI:60240"/>
        <note>ligand shared between dimeric partners</note>
    </ligand>
</feature>
<keyword evidence="9" id="KW-1185">Reference proteome</keyword>
<feature type="binding site" evidence="7">
    <location>
        <position position="287"/>
    </location>
    <ligand>
        <name>substrate</name>
    </ligand>
</feature>
<dbReference type="AlphaFoldDB" id="A0A8J7UU16"/>
<dbReference type="Proteomes" id="UP000673975">
    <property type="component" value="Unassembled WGS sequence"/>
</dbReference>
<feature type="binding site" evidence="7">
    <location>
        <position position="149"/>
    </location>
    <ligand>
        <name>substrate</name>
    </ligand>
</feature>
<dbReference type="EC" id="1.1.1.262" evidence="7"/>
<keyword evidence="4 7" id="KW-0560">Oxidoreductase</keyword>
<organism evidence="8 9">
    <name type="scientific">Natronogracilivirga saccharolytica</name>
    <dbReference type="NCBI Taxonomy" id="2812953"/>
    <lineage>
        <taxon>Bacteria</taxon>
        <taxon>Pseudomonadati</taxon>
        <taxon>Balneolota</taxon>
        <taxon>Balneolia</taxon>
        <taxon>Balneolales</taxon>
        <taxon>Cyclonatronaceae</taxon>
        <taxon>Natronogracilivirga</taxon>
    </lineage>
</organism>
<feature type="binding site" evidence="7">
    <location>
        <position position="279"/>
    </location>
    <ligand>
        <name>a divalent metal cation</name>
        <dbReference type="ChEBI" id="CHEBI:60240"/>
        <note>ligand shared between dimeric partners</note>
    </ligand>
</feature>
<dbReference type="GO" id="GO:0005737">
    <property type="term" value="C:cytoplasm"/>
    <property type="evidence" value="ECO:0007669"/>
    <property type="project" value="UniProtKB-SubCell"/>
</dbReference>
<dbReference type="PANTHER" id="PTHR30004:SF6">
    <property type="entry name" value="D-THREONATE 4-PHOSPHATE DEHYDROGENASE"/>
    <property type="match status" value="1"/>
</dbReference>
<dbReference type="InterPro" id="IPR005255">
    <property type="entry name" value="PdxA_fam"/>
</dbReference>
<comment type="pathway">
    <text evidence="7">Cofactor biosynthesis; pyridoxine 5'-phosphate biosynthesis; pyridoxine 5'-phosphate from D-erythrose 4-phosphate: step 4/5.</text>
</comment>
<dbReference type="SUPFAM" id="SSF53659">
    <property type="entry name" value="Isocitrate/Isopropylmalate dehydrogenase-like"/>
    <property type="match status" value="1"/>
</dbReference>
<feature type="binding site" evidence="7">
    <location>
        <position position="150"/>
    </location>
    <ligand>
        <name>substrate</name>
    </ligand>
</feature>
<comment type="subunit">
    <text evidence="7">Homodimer.</text>
</comment>
<name>A0A8J7UU16_9BACT</name>
<comment type="subcellular location">
    <subcellularLocation>
        <location evidence="7">Cytoplasm</location>
    </subcellularLocation>
</comment>
<dbReference type="UniPathway" id="UPA00244">
    <property type="reaction ID" value="UER00312"/>
</dbReference>
<dbReference type="GO" id="GO:0046872">
    <property type="term" value="F:metal ion binding"/>
    <property type="evidence" value="ECO:0007669"/>
    <property type="project" value="UniProtKB-UniRule"/>
</dbReference>
<keyword evidence="3 7" id="KW-0521">NADP</keyword>
<evidence type="ECO:0000256" key="3">
    <source>
        <dbReference type="ARBA" id="ARBA00022857"/>
    </source>
</evidence>
<dbReference type="GO" id="GO:0050570">
    <property type="term" value="F:4-hydroxythreonine-4-phosphate dehydrogenase activity"/>
    <property type="evidence" value="ECO:0007669"/>
    <property type="project" value="UniProtKB-UniRule"/>
</dbReference>
<evidence type="ECO:0000256" key="5">
    <source>
        <dbReference type="ARBA" id="ARBA00023027"/>
    </source>
</evidence>
<dbReference type="GO" id="GO:0051287">
    <property type="term" value="F:NAD binding"/>
    <property type="evidence" value="ECO:0007669"/>
    <property type="project" value="InterPro"/>
</dbReference>
<evidence type="ECO:0000313" key="8">
    <source>
        <dbReference type="EMBL" id="MBP3193146.1"/>
    </source>
</evidence>
<reference evidence="8" key="1">
    <citation type="submission" date="2021-02" db="EMBL/GenBank/DDBJ databases">
        <title>Natronogracilivirga saccharolytica gen. nov. sp. nov. a new anaerobic, haloalkiliphilic carbohydrate-fermenting bacterium from soda lake and proposing of Cyclonatronumiaceae fam. nov. in the phylum Balneolaeota.</title>
        <authorList>
            <person name="Zhilina T.N."/>
            <person name="Sorokin D.Y."/>
            <person name="Zavarzina D.G."/>
            <person name="Toshchakov S.V."/>
            <person name="Kublanov I.V."/>
        </authorList>
    </citation>
    <scope>NUCLEOTIDE SEQUENCE</scope>
    <source>
        <strain evidence="8">Z-1702</strain>
    </source>
</reference>
<evidence type="ECO:0000313" key="9">
    <source>
        <dbReference type="Proteomes" id="UP000673975"/>
    </source>
</evidence>
<evidence type="ECO:0000256" key="4">
    <source>
        <dbReference type="ARBA" id="ARBA00023002"/>
    </source>
</evidence>
<keyword evidence="5 7" id="KW-0520">NAD</keyword>
<comment type="caution">
    <text evidence="8">The sequence shown here is derived from an EMBL/GenBank/DDBJ whole genome shotgun (WGS) entry which is preliminary data.</text>
</comment>
<comment type="function">
    <text evidence="7">Catalyzes the NAD(P)-dependent oxidation of 4-(phosphooxy)-L-threonine (HTP) into 2-amino-3-oxo-4-(phosphooxy)butyric acid which spontaneously decarboxylates to form 3-amino-2-oxopropyl phosphate (AHAP).</text>
</comment>
<dbReference type="PANTHER" id="PTHR30004">
    <property type="entry name" value="4-HYDROXYTHREONINE-4-PHOSPHATE DEHYDROGENASE"/>
    <property type="match status" value="1"/>
</dbReference>
<comment type="miscellaneous">
    <text evidence="7">The active site is located at the dimer interface.</text>
</comment>
<dbReference type="GO" id="GO:0008615">
    <property type="term" value="P:pyridoxine biosynthetic process"/>
    <property type="evidence" value="ECO:0007669"/>
    <property type="project" value="UniProtKB-UniRule"/>
</dbReference>
<gene>
    <name evidence="7 8" type="primary">pdxA</name>
    <name evidence="8" type="ORF">NATSA_10765</name>
</gene>
<keyword evidence="1 7" id="KW-0963">Cytoplasm</keyword>
<evidence type="ECO:0000256" key="1">
    <source>
        <dbReference type="ARBA" id="ARBA00022490"/>
    </source>
</evidence>
<feature type="binding site" evidence="7">
    <location>
        <position position="179"/>
    </location>
    <ligand>
        <name>a divalent metal cation</name>
        <dbReference type="ChEBI" id="CHEBI:60240"/>
        <note>ligand shared between dimeric partners</note>
    </ligand>
</feature>
<sequence>MGSSVKKTPVLAVSMGDGNGIGPEIILKSLHKLLGPDHNNPGGQNLPGFMIFACPETLKFYAEKLEIPIFWKESTGTVAPESGHVHLISVSSSPVEIRPGEITALAGKAAMTAIASAVDCCMDGTADALVTAPISKEAIHLAGYNVPGHTEFLAEHTGSSSVGMMLVNDIMRVGLATIHIPLRDVPSALTPELLEEKLLLFHRYLADSFSIQSPRIAVLGLNPHAGDGGVIGNEEADIISPVIRTLENKGMDITGPWPADGFFASKSYENTDMVLAMYHDQGLIPLKMTGFGGGVNITTGLPIIRTSPDHGTAFSLAGQNQADAGSMEKALHLARELAEKRTSRRKKAL</sequence>
<evidence type="ECO:0000256" key="6">
    <source>
        <dbReference type="ARBA" id="ARBA00023096"/>
    </source>
</evidence>
<feature type="binding site" evidence="7">
    <location>
        <position position="305"/>
    </location>
    <ligand>
        <name>substrate</name>
    </ligand>
</feature>
<keyword evidence="6 7" id="KW-0664">Pyridoxine biosynthesis</keyword>
<keyword evidence="2 7" id="KW-0479">Metal-binding</keyword>
<evidence type="ECO:0000256" key="2">
    <source>
        <dbReference type="ARBA" id="ARBA00022723"/>
    </source>
</evidence>
<feature type="binding site" evidence="7">
    <location>
        <position position="296"/>
    </location>
    <ligand>
        <name>substrate</name>
    </ligand>
</feature>
<evidence type="ECO:0000256" key="7">
    <source>
        <dbReference type="HAMAP-Rule" id="MF_00536"/>
    </source>
</evidence>
<comment type="catalytic activity">
    <reaction evidence="7">
        <text>4-(phosphooxy)-L-threonine + NAD(+) = 3-amino-2-oxopropyl phosphate + CO2 + NADH</text>
        <dbReference type="Rhea" id="RHEA:32275"/>
        <dbReference type="ChEBI" id="CHEBI:16526"/>
        <dbReference type="ChEBI" id="CHEBI:57279"/>
        <dbReference type="ChEBI" id="CHEBI:57540"/>
        <dbReference type="ChEBI" id="CHEBI:57945"/>
        <dbReference type="ChEBI" id="CHEBI:58452"/>
        <dbReference type="EC" id="1.1.1.262"/>
    </reaction>
</comment>
<dbReference type="NCBIfam" id="TIGR00557">
    <property type="entry name" value="pdxA"/>
    <property type="match status" value="1"/>
</dbReference>
<proteinExistence type="inferred from homology"/>
<dbReference type="GO" id="GO:0042823">
    <property type="term" value="P:pyridoxal phosphate biosynthetic process"/>
    <property type="evidence" value="ECO:0007669"/>
    <property type="project" value="UniProtKB-UniRule"/>
</dbReference>
<protein>
    <recommendedName>
        <fullName evidence="7">4-hydroxythreonine-4-phosphate dehydrogenase</fullName>
        <ecNumber evidence="7">1.1.1.262</ecNumber>
    </recommendedName>
    <alternativeName>
        <fullName evidence="7">4-(phosphohydroxy)-L-threonine dehydrogenase</fullName>
    </alternativeName>
</protein>
<dbReference type="EMBL" id="JAFIDN010000008">
    <property type="protein sequence ID" value="MBP3193146.1"/>
    <property type="molecule type" value="Genomic_DNA"/>
</dbReference>
<dbReference type="Gene3D" id="3.40.718.10">
    <property type="entry name" value="Isopropylmalate Dehydrogenase"/>
    <property type="match status" value="1"/>
</dbReference>
<accession>A0A8J7UU16</accession>
<dbReference type="Pfam" id="PF04166">
    <property type="entry name" value="PdxA"/>
    <property type="match status" value="1"/>
</dbReference>
<comment type="similarity">
    <text evidence="7">Belongs to the PdxA family.</text>
</comment>
<dbReference type="InterPro" id="IPR037510">
    <property type="entry name" value="PdxA"/>
</dbReference>
<dbReference type="RefSeq" id="WP_210512488.1">
    <property type="nucleotide sequence ID" value="NZ_JAFIDN010000008.1"/>
</dbReference>
<dbReference type="HAMAP" id="MF_00536">
    <property type="entry name" value="PdxA"/>
    <property type="match status" value="1"/>
</dbReference>
<comment type="cofactor">
    <cofactor evidence="7">
        <name>a divalent metal cation</name>
        <dbReference type="ChEBI" id="CHEBI:60240"/>
    </cofactor>
    <text evidence="7">Binds 1 divalent metal cation per subunit.</text>
</comment>